<dbReference type="InterPro" id="IPR050744">
    <property type="entry name" value="AI-2_Isomerase_LsrG"/>
</dbReference>
<evidence type="ECO:0000259" key="1">
    <source>
        <dbReference type="Pfam" id="PF03992"/>
    </source>
</evidence>
<organism evidence="2 3">
    <name type="scientific">Blastococcus xanthinilyticus</name>
    <dbReference type="NCBI Taxonomy" id="1564164"/>
    <lineage>
        <taxon>Bacteria</taxon>
        <taxon>Bacillati</taxon>
        <taxon>Actinomycetota</taxon>
        <taxon>Actinomycetes</taxon>
        <taxon>Geodermatophilales</taxon>
        <taxon>Geodermatophilaceae</taxon>
        <taxon>Blastococcus</taxon>
    </lineage>
</organism>
<feature type="domain" description="ABM" evidence="1">
    <location>
        <begin position="11"/>
        <end position="78"/>
    </location>
</feature>
<sequence>MLSPQEARVSVVVVATITPRPDAVDAVREAVLAAVPQVHAEPGCELYALHEGDGVFVMVERWESPEALRAHGKAEALRTLGAALADKLAAPLDVRRLTAVPAGEPGKGAL</sequence>
<evidence type="ECO:0000313" key="3">
    <source>
        <dbReference type="Proteomes" id="UP000322499"/>
    </source>
</evidence>
<dbReference type="PANTHER" id="PTHR33336:SF15">
    <property type="entry name" value="ABM DOMAIN-CONTAINING PROTEIN"/>
    <property type="match status" value="1"/>
</dbReference>
<comment type="caution">
    <text evidence="2">The sequence shown here is derived from an EMBL/GenBank/DDBJ whole genome shotgun (WGS) entry which is preliminary data.</text>
</comment>
<name>A0A5S5CV09_9ACTN</name>
<accession>A0A5S5CV09</accession>
<keyword evidence="3" id="KW-1185">Reference proteome</keyword>
<reference evidence="2 3" key="1">
    <citation type="submission" date="2019-07" db="EMBL/GenBank/DDBJ databases">
        <title>Genomic Encyclopedia of Archaeal and Bacterial Type Strains, Phase II (KMG-II): from individual species to whole genera.</title>
        <authorList>
            <person name="Goeker M."/>
        </authorList>
    </citation>
    <scope>NUCLEOTIDE SEQUENCE [LARGE SCALE GENOMIC DNA]</scope>
    <source>
        <strain evidence="2 3">DSM 46842</strain>
    </source>
</reference>
<dbReference type="Gene3D" id="3.30.70.100">
    <property type="match status" value="1"/>
</dbReference>
<protein>
    <submittedName>
        <fullName evidence="2">Quinol monooxygenase YgiN</fullName>
    </submittedName>
</protein>
<dbReference type="InterPro" id="IPR007138">
    <property type="entry name" value="ABM_dom"/>
</dbReference>
<gene>
    <name evidence="2" type="ORF">BD833_11056</name>
</gene>
<dbReference type="AlphaFoldDB" id="A0A5S5CV09"/>
<keyword evidence="2" id="KW-0503">Monooxygenase</keyword>
<proteinExistence type="predicted"/>
<dbReference type="Proteomes" id="UP000322499">
    <property type="component" value="Unassembled WGS sequence"/>
</dbReference>
<dbReference type="SUPFAM" id="SSF54909">
    <property type="entry name" value="Dimeric alpha+beta barrel"/>
    <property type="match status" value="1"/>
</dbReference>
<dbReference type="PANTHER" id="PTHR33336">
    <property type="entry name" value="QUINOL MONOOXYGENASE YGIN-RELATED"/>
    <property type="match status" value="1"/>
</dbReference>
<dbReference type="GO" id="GO:0004497">
    <property type="term" value="F:monooxygenase activity"/>
    <property type="evidence" value="ECO:0007669"/>
    <property type="project" value="UniProtKB-KW"/>
</dbReference>
<keyword evidence="2" id="KW-0560">Oxidoreductase</keyword>
<evidence type="ECO:0000313" key="2">
    <source>
        <dbReference type="EMBL" id="TYP86169.1"/>
    </source>
</evidence>
<dbReference type="EMBL" id="VNHW01000010">
    <property type="protein sequence ID" value="TYP86169.1"/>
    <property type="molecule type" value="Genomic_DNA"/>
</dbReference>
<dbReference type="InterPro" id="IPR011008">
    <property type="entry name" value="Dimeric_a/b-barrel"/>
</dbReference>
<dbReference type="Pfam" id="PF03992">
    <property type="entry name" value="ABM"/>
    <property type="match status" value="1"/>
</dbReference>